<gene>
    <name evidence="5" type="ORF">VSX56_11710</name>
</gene>
<dbReference type="PRINTS" id="PR00033">
    <property type="entry name" value="HTHASNC"/>
</dbReference>
<dbReference type="InterPro" id="IPR011008">
    <property type="entry name" value="Dimeric_a/b-barrel"/>
</dbReference>
<dbReference type="SUPFAM" id="SSF54909">
    <property type="entry name" value="Dimeric alpha+beta barrel"/>
    <property type="match status" value="1"/>
</dbReference>
<dbReference type="CDD" id="cd00090">
    <property type="entry name" value="HTH_ARSR"/>
    <property type="match status" value="1"/>
</dbReference>
<dbReference type="InterPro" id="IPR036388">
    <property type="entry name" value="WH-like_DNA-bd_sf"/>
</dbReference>
<keyword evidence="1" id="KW-0805">Transcription regulation</keyword>
<dbReference type="SUPFAM" id="SSF46785">
    <property type="entry name" value="Winged helix' DNA-binding domain"/>
    <property type="match status" value="1"/>
</dbReference>
<dbReference type="Pfam" id="PF13412">
    <property type="entry name" value="HTH_24"/>
    <property type="match status" value="1"/>
</dbReference>
<proteinExistence type="predicted"/>
<evidence type="ECO:0000259" key="4">
    <source>
        <dbReference type="PROSITE" id="PS50956"/>
    </source>
</evidence>
<dbReference type="Pfam" id="PF01037">
    <property type="entry name" value="AsnC_trans_reg"/>
    <property type="match status" value="1"/>
</dbReference>
<organism evidence="5 6">
    <name type="scientific">Thioclava kandeliae</name>
    <dbReference type="NCBI Taxonomy" id="3070818"/>
    <lineage>
        <taxon>Bacteria</taxon>
        <taxon>Pseudomonadati</taxon>
        <taxon>Pseudomonadota</taxon>
        <taxon>Alphaproteobacteria</taxon>
        <taxon>Rhodobacterales</taxon>
        <taxon>Paracoccaceae</taxon>
        <taxon>Thioclava</taxon>
    </lineage>
</organism>
<evidence type="ECO:0000313" key="5">
    <source>
        <dbReference type="EMBL" id="MER5172441.1"/>
    </source>
</evidence>
<dbReference type="Proteomes" id="UP001438953">
    <property type="component" value="Unassembled WGS sequence"/>
</dbReference>
<dbReference type="PANTHER" id="PTHR30154">
    <property type="entry name" value="LEUCINE-RESPONSIVE REGULATORY PROTEIN"/>
    <property type="match status" value="1"/>
</dbReference>
<dbReference type="InterPro" id="IPR036390">
    <property type="entry name" value="WH_DNA-bd_sf"/>
</dbReference>
<dbReference type="RefSeq" id="WP_339115440.1">
    <property type="nucleotide sequence ID" value="NZ_JAYWLC010000008.1"/>
</dbReference>
<dbReference type="Gene3D" id="1.10.10.10">
    <property type="entry name" value="Winged helix-like DNA-binding domain superfamily/Winged helix DNA-binding domain"/>
    <property type="match status" value="1"/>
</dbReference>
<sequence length="146" mass="16799">MQLSPTDNLILELLRENSRRSLTEIADIIGLSRPTVKYHVDKLIETKVISRFTIEMDQTHAASVTTTRAMFDLRLKRNTCSVVYASIQRWSEVVSCWSLTGDIDMRILLEAANLDVLEELRDRLSRHPEVIDVTTSIVLKSWREKA</sequence>
<dbReference type="InterPro" id="IPR019887">
    <property type="entry name" value="Tscrpt_reg_AsnC/Lrp_C"/>
</dbReference>
<evidence type="ECO:0000313" key="6">
    <source>
        <dbReference type="Proteomes" id="UP001438953"/>
    </source>
</evidence>
<keyword evidence="3" id="KW-0804">Transcription</keyword>
<feature type="domain" description="HTH asnC-type" evidence="4">
    <location>
        <begin position="3"/>
        <end position="64"/>
    </location>
</feature>
<reference evidence="5 6" key="2">
    <citation type="submission" date="2024-06" db="EMBL/GenBank/DDBJ databases">
        <title>Thioclava kandeliae sp. nov. from a rhizosphere soil sample of Kandelia candel in a mangrove.</title>
        <authorList>
            <person name="Mu T."/>
        </authorList>
    </citation>
    <scope>NUCLEOTIDE SEQUENCE [LARGE SCALE GENOMIC DNA]</scope>
    <source>
        <strain evidence="5 6">CPCC 100088</strain>
    </source>
</reference>
<dbReference type="PROSITE" id="PS50956">
    <property type="entry name" value="HTH_ASNC_2"/>
    <property type="match status" value="1"/>
</dbReference>
<evidence type="ECO:0000256" key="1">
    <source>
        <dbReference type="ARBA" id="ARBA00023015"/>
    </source>
</evidence>
<evidence type="ECO:0000256" key="2">
    <source>
        <dbReference type="ARBA" id="ARBA00023125"/>
    </source>
</evidence>
<dbReference type="InterPro" id="IPR011991">
    <property type="entry name" value="ArsR-like_HTH"/>
</dbReference>
<dbReference type="PANTHER" id="PTHR30154:SF34">
    <property type="entry name" value="TRANSCRIPTIONAL REGULATOR AZLB"/>
    <property type="match status" value="1"/>
</dbReference>
<reference evidence="5 6" key="1">
    <citation type="submission" date="2024-01" db="EMBL/GenBank/DDBJ databases">
        <authorList>
            <person name="Deng Y."/>
            <person name="Su J."/>
        </authorList>
    </citation>
    <scope>NUCLEOTIDE SEQUENCE [LARGE SCALE GENOMIC DNA]</scope>
    <source>
        <strain evidence="5 6">CPCC 100088</strain>
    </source>
</reference>
<dbReference type="Gene3D" id="3.30.70.920">
    <property type="match status" value="1"/>
</dbReference>
<keyword evidence="2" id="KW-0238">DNA-binding</keyword>
<protein>
    <submittedName>
        <fullName evidence="5">Lrp/AsnC family transcriptional regulator</fullName>
    </submittedName>
</protein>
<keyword evidence="6" id="KW-1185">Reference proteome</keyword>
<evidence type="ECO:0000256" key="3">
    <source>
        <dbReference type="ARBA" id="ARBA00023163"/>
    </source>
</evidence>
<name>A0ABV1SIS4_9RHOB</name>
<dbReference type="SMART" id="SM00344">
    <property type="entry name" value="HTH_ASNC"/>
    <property type="match status" value="1"/>
</dbReference>
<accession>A0ABV1SIS4</accession>
<dbReference type="InterPro" id="IPR019888">
    <property type="entry name" value="Tscrpt_reg_AsnC-like"/>
</dbReference>
<comment type="caution">
    <text evidence="5">The sequence shown here is derived from an EMBL/GenBank/DDBJ whole genome shotgun (WGS) entry which is preliminary data.</text>
</comment>
<dbReference type="InterPro" id="IPR000485">
    <property type="entry name" value="AsnC-type_HTH_dom"/>
</dbReference>
<dbReference type="EMBL" id="JAYWLC010000008">
    <property type="protein sequence ID" value="MER5172441.1"/>
    <property type="molecule type" value="Genomic_DNA"/>
</dbReference>